<evidence type="ECO:0000313" key="9">
    <source>
        <dbReference type="Proteomes" id="UP000028999"/>
    </source>
</evidence>
<sequence length="58" mass="6698">MFSHMSFTIKYLNYLIGAACRLMWPSDRLIVQVLDDSTDPDIMELISKECGKWASKDI</sequence>
<evidence type="ECO:0000256" key="1">
    <source>
        <dbReference type="ARBA" id="ARBA00004394"/>
    </source>
</evidence>
<comment type="subcellular location">
    <subcellularLocation>
        <location evidence="1">Golgi apparatus membrane</location>
    </subcellularLocation>
</comment>
<protein>
    <submittedName>
        <fullName evidence="8">BnaCnng15050D protein</fullName>
    </submittedName>
</protein>
<keyword evidence="2" id="KW-0328">Glycosyltransferase</keyword>
<dbReference type="Gramene" id="CDY47368">
    <property type="protein sequence ID" value="CDY47368"/>
    <property type="gene ID" value="GSBRNA2T00087259001"/>
</dbReference>
<organism evidence="8 9">
    <name type="scientific">Brassica napus</name>
    <name type="common">Rape</name>
    <dbReference type="NCBI Taxonomy" id="3708"/>
    <lineage>
        <taxon>Eukaryota</taxon>
        <taxon>Viridiplantae</taxon>
        <taxon>Streptophyta</taxon>
        <taxon>Embryophyta</taxon>
        <taxon>Tracheophyta</taxon>
        <taxon>Spermatophyta</taxon>
        <taxon>Magnoliopsida</taxon>
        <taxon>eudicotyledons</taxon>
        <taxon>Gunneridae</taxon>
        <taxon>Pentapetalae</taxon>
        <taxon>rosids</taxon>
        <taxon>malvids</taxon>
        <taxon>Brassicales</taxon>
        <taxon>Brassicaceae</taxon>
        <taxon>Brassiceae</taxon>
        <taxon>Brassica</taxon>
    </lineage>
</organism>
<dbReference type="PANTHER" id="PTHR32044:SF66">
    <property type="entry name" value="GLUCOMANNAN 4-BETA-MANNOSYLTRANSFERASE 15-RELATED"/>
    <property type="match status" value="1"/>
</dbReference>
<dbReference type="PANTHER" id="PTHR32044">
    <property type="entry name" value="GLUCOMANNAN 4-BETA-MANNOSYLTRANSFERASE 9"/>
    <property type="match status" value="1"/>
</dbReference>
<evidence type="ECO:0000256" key="7">
    <source>
        <dbReference type="ARBA" id="ARBA00023136"/>
    </source>
</evidence>
<dbReference type="GO" id="GO:0016757">
    <property type="term" value="F:glycosyltransferase activity"/>
    <property type="evidence" value="ECO:0007669"/>
    <property type="project" value="UniProtKB-KW"/>
</dbReference>
<keyword evidence="3" id="KW-0808">Transferase</keyword>
<accession>A0A078IDV1</accession>
<dbReference type="Proteomes" id="UP000028999">
    <property type="component" value="Unassembled WGS sequence"/>
</dbReference>
<dbReference type="PaxDb" id="3708-A0A078IDV1"/>
<evidence type="ECO:0000256" key="5">
    <source>
        <dbReference type="ARBA" id="ARBA00022989"/>
    </source>
</evidence>
<keyword evidence="5" id="KW-1133">Transmembrane helix</keyword>
<dbReference type="AlphaFoldDB" id="A0A078IDV1"/>
<reference evidence="8 9" key="1">
    <citation type="journal article" date="2014" name="Science">
        <title>Plant genetics. Early allopolyploid evolution in the post-Neolithic Brassica napus oilseed genome.</title>
        <authorList>
            <person name="Chalhoub B."/>
            <person name="Denoeud F."/>
            <person name="Liu S."/>
            <person name="Parkin I.A."/>
            <person name="Tang H."/>
            <person name="Wang X."/>
            <person name="Chiquet J."/>
            <person name="Belcram H."/>
            <person name="Tong C."/>
            <person name="Samans B."/>
            <person name="Correa M."/>
            <person name="Da Silva C."/>
            <person name="Just J."/>
            <person name="Falentin C."/>
            <person name="Koh C.S."/>
            <person name="Le Clainche I."/>
            <person name="Bernard M."/>
            <person name="Bento P."/>
            <person name="Noel B."/>
            <person name="Labadie K."/>
            <person name="Alberti A."/>
            <person name="Charles M."/>
            <person name="Arnaud D."/>
            <person name="Guo H."/>
            <person name="Daviaud C."/>
            <person name="Alamery S."/>
            <person name="Jabbari K."/>
            <person name="Zhao M."/>
            <person name="Edger P.P."/>
            <person name="Chelaifa H."/>
            <person name="Tack D."/>
            <person name="Lassalle G."/>
            <person name="Mestiri I."/>
            <person name="Schnel N."/>
            <person name="Le Paslier M.C."/>
            <person name="Fan G."/>
            <person name="Renault V."/>
            <person name="Bayer P.E."/>
            <person name="Golicz A.A."/>
            <person name="Manoli S."/>
            <person name="Lee T.H."/>
            <person name="Thi V.H."/>
            <person name="Chalabi S."/>
            <person name="Hu Q."/>
            <person name="Fan C."/>
            <person name="Tollenaere R."/>
            <person name="Lu Y."/>
            <person name="Battail C."/>
            <person name="Shen J."/>
            <person name="Sidebottom C.H."/>
            <person name="Wang X."/>
            <person name="Canaguier A."/>
            <person name="Chauveau A."/>
            <person name="Berard A."/>
            <person name="Deniot G."/>
            <person name="Guan M."/>
            <person name="Liu Z."/>
            <person name="Sun F."/>
            <person name="Lim Y.P."/>
            <person name="Lyons E."/>
            <person name="Town C.D."/>
            <person name="Bancroft I."/>
            <person name="Wang X."/>
            <person name="Meng J."/>
            <person name="Ma J."/>
            <person name="Pires J.C."/>
            <person name="King G.J."/>
            <person name="Brunel D."/>
            <person name="Delourme R."/>
            <person name="Renard M."/>
            <person name="Aury J.M."/>
            <person name="Adams K.L."/>
            <person name="Batley J."/>
            <person name="Snowdon R.J."/>
            <person name="Tost J."/>
            <person name="Edwards D."/>
            <person name="Zhou Y."/>
            <person name="Hua W."/>
            <person name="Sharpe A.G."/>
            <person name="Paterson A.H."/>
            <person name="Guan C."/>
            <person name="Wincker P."/>
        </authorList>
    </citation>
    <scope>NUCLEOTIDE SEQUENCE [LARGE SCALE GENOMIC DNA]</scope>
    <source>
        <strain evidence="9">cv. Darmor-bzh</strain>
    </source>
</reference>
<proteinExistence type="predicted"/>
<evidence type="ECO:0000256" key="2">
    <source>
        <dbReference type="ARBA" id="ARBA00022676"/>
    </source>
</evidence>
<gene>
    <name evidence="8" type="primary">BnaCnng15050D</name>
    <name evidence="8" type="ORF">GSBRNA2T00087259001</name>
</gene>
<keyword evidence="7" id="KW-0472">Membrane</keyword>
<evidence type="ECO:0000313" key="8">
    <source>
        <dbReference type="EMBL" id="CDY47368.1"/>
    </source>
</evidence>
<keyword evidence="9" id="KW-1185">Reference proteome</keyword>
<keyword evidence="4" id="KW-0812">Transmembrane</keyword>
<evidence type="ECO:0000256" key="6">
    <source>
        <dbReference type="ARBA" id="ARBA00023034"/>
    </source>
</evidence>
<name>A0A078IDV1_BRANA</name>
<evidence type="ECO:0000256" key="3">
    <source>
        <dbReference type="ARBA" id="ARBA00022679"/>
    </source>
</evidence>
<dbReference type="EMBL" id="LK032712">
    <property type="protein sequence ID" value="CDY47368.1"/>
    <property type="molecule type" value="Genomic_DNA"/>
</dbReference>
<keyword evidence="6" id="KW-0333">Golgi apparatus</keyword>
<dbReference type="STRING" id="3708.A0A078IDV1"/>
<evidence type="ECO:0000256" key="4">
    <source>
        <dbReference type="ARBA" id="ARBA00022692"/>
    </source>
</evidence>
<dbReference type="GO" id="GO:0000139">
    <property type="term" value="C:Golgi membrane"/>
    <property type="evidence" value="ECO:0007669"/>
    <property type="project" value="UniProtKB-SubCell"/>
</dbReference>